<keyword evidence="2" id="KW-1185">Reference proteome</keyword>
<dbReference type="OrthoDB" id="6026406at2"/>
<organism evidence="1 2">
    <name type="scientific">Embleya hyalina</name>
    <dbReference type="NCBI Taxonomy" id="516124"/>
    <lineage>
        <taxon>Bacteria</taxon>
        <taxon>Bacillati</taxon>
        <taxon>Actinomycetota</taxon>
        <taxon>Actinomycetes</taxon>
        <taxon>Kitasatosporales</taxon>
        <taxon>Streptomycetaceae</taxon>
        <taxon>Embleya</taxon>
    </lineage>
</organism>
<comment type="caution">
    <text evidence="1">The sequence shown here is derived from an EMBL/GenBank/DDBJ whole genome shotgun (WGS) entry which is preliminary data.</text>
</comment>
<gene>
    <name evidence="1" type="ORF">EHYA_08189</name>
</gene>
<proteinExistence type="predicted"/>
<name>A0A401Z0T3_9ACTN</name>
<dbReference type="Proteomes" id="UP000286931">
    <property type="component" value="Unassembled WGS sequence"/>
</dbReference>
<protein>
    <submittedName>
        <fullName evidence="1">Uncharacterized protein</fullName>
    </submittedName>
</protein>
<reference evidence="1 2" key="1">
    <citation type="submission" date="2018-12" db="EMBL/GenBank/DDBJ databases">
        <title>Draft genome sequence of Embleya hyalina NBRC 13850T.</title>
        <authorList>
            <person name="Komaki H."/>
            <person name="Hosoyama A."/>
            <person name="Kimura A."/>
            <person name="Ichikawa N."/>
            <person name="Tamura T."/>
        </authorList>
    </citation>
    <scope>NUCLEOTIDE SEQUENCE [LARGE SCALE GENOMIC DNA]</scope>
    <source>
        <strain evidence="1 2">NBRC 13850</strain>
    </source>
</reference>
<dbReference type="RefSeq" id="WP_126642182.1">
    <property type="nucleotide sequence ID" value="NZ_BIFH01000039.1"/>
</dbReference>
<evidence type="ECO:0000313" key="2">
    <source>
        <dbReference type="Proteomes" id="UP000286931"/>
    </source>
</evidence>
<dbReference type="AlphaFoldDB" id="A0A401Z0T3"/>
<accession>A0A401Z0T3</accession>
<sequence>MTKSLRDQIGPEIFDAAMAEGVRKAVEELYALGLPAVGGENGRVYKHYADGTRVYLDEEEPDAREYRIFADGTKVYVDEMDT</sequence>
<dbReference type="EMBL" id="BIFH01000039">
    <property type="protein sequence ID" value="GCE00464.1"/>
    <property type="molecule type" value="Genomic_DNA"/>
</dbReference>
<evidence type="ECO:0000313" key="1">
    <source>
        <dbReference type="EMBL" id="GCE00464.1"/>
    </source>
</evidence>